<name>A0A8J3Y6X8_9ACTN</name>
<dbReference type="GO" id="GO:0009231">
    <property type="term" value="P:riboflavin biosynthetic process"/>
    <property type="evidence" value="ECO:0007669"/>
    <property type="project" value="InterPro"/>
</dbReference>
<dbReference type="AlphaFoldDB" id="A0A8J3Y6X8"/>
<evidence type="ECO:0000313" key="2">
    <source>
        <dbReference type="EMBL" id="GIJ03006.1"/>
    </source>
</evidence>
<dbReference type="PANTHER" id="PTHR38011:SF2">
    <property type="entry name" value="BIFUNCTIONAL DEAMINASE-REDUCTASE DOMAIN PROTEIN"/>
    <property type="match status" value="1"/>
</dbReference>
<feature type="domain" description="Bacterial bifunctional deaminase-reductase C-terminal" evidence="1">
    <location>
        <begin position="2"/>
        <end position="173"/>
    </location>
</feature>
<dbReference type="Proteomes" id="UP000652013">
    <property type="component" value="Unassembled WGS sequence"/>
</dbReference>
<reference evidence="2" key="1">
    <citation type="submission" date="2021-01" db="EMBL/GenBank/DDBJ databases">
        <title>Whole genome shotgun sequence of Spirilliplanes yamanashiensis NBRC 15828.</title>
        <authorList>
            <person name="Komaki H."/>
            <person name="Tamura T."/>
        </authorList>
    </citation>
    <scope>NUCLEOTIDE SEQUENCE</scope>
    <source>
        <strain evidence="2">NBRC 15828</strain>
    </source>
</reference>
<dbReference type="InterPro" id="IPR050765">
    <property type="entry name" value="Riboflavin_Biosynth_HTPR"/>
</dbReference>
<keyword evidence="3" id="KW-1185">Reference proteome</keyword>
<dbReference type="InterPro" id="IPR002734">
    <property type="entry name" value="RibDG_C"/>
</dbReference>
<dbReference type="Gene3D" id="3.40.430.10">
    <property type="entry name" value="Dihydrofolate Reductase, subunit A"/>
    <property type="match status" value="1"/>
</dbReference>
<accession>A0A8J3Y6X8</accession>
<gene>
    <name evidence="2" type="ORF">Sya03_23580</name>
</gene>
<evidence type="ECO:0000313" key="3">
    <source>
        <dbReference type="Proteomes" id="UP000652013"/>
    </source>
</evidence>
<dbReference type="PANTHER" id="PTHR38011">
    <property type="entry name" value="DIHYDROFOLATE REDUCTASE FAMILY PROTEIN (AFU_ORTHOLOGUE AFUA_8G06820)"/>
    <property type="match status" value="1"/>
</dbReference>
<dbReference type="Pfam" id="PF01872">
    <property type="entry name" value="RibD_C"/>
    <property type="match status" value="1"/>
</dbReference>
<dbReference type="SUPFAM" id="SSF53597">
    <property type="entry name" value="Dihydrofolate reductase-like"/>
    <property type="match status" value="1"/>
</dbReference>
<dbReference type="RefSeq" id="WP_203938274.1">
    <property type="nucleotide sequence ID" value="NZ_BAAAGJ010000005.1"/>
</dbReference>
<organism evidence="2 3">
    <name type="scientific">Spirilliplanes yamanashiensis</name>
    <dbReference type="NCBI Taxonomy" id="42233"/>
    <lineage>
        <taxon>Bacteria</taxon>
        <taxon>Bacillati</taxon>
        <taxon>Actinomycetota</taxon>
        <taxon>Actinomycetes</taxon>
        <taxon>Micromonosporales</taxon>
        <taxon>Micromonosporaceae</taxon>
        <taxon>Spirilliplanes</taxon>
    </lineage>
</organism>
<sequence>MRTITVAAFTSLDGVVESPERWHMPCADEEMFAVMYPADSDMDTMLLGRTTYDSFAGAFAGAGPDDPVAARMNAPAKVVVTSSPETVTWANSTPLTGDVVAGVRALKERPGGSISVIGSTTLARTLLAAGLVDELSLLLHPLAVGKGARLFPHDGPAARFALAGCAPLRSGVVHLRYTA</sequence>
<dbReference type="InterPro" id="IPR024072">
    <property type="entry name" value="DHFR-like_dom_sf"/>
</dbReference>
<evidence type="ECO:0000259" key="1">
    <source>
        <dbReference type="Pfam" id="PF01872"/>
    </source>
</evidence>
<proteinExistence type="predicted"/>
<comment type="caution">
    <text evidence="2">The sequence shown here is derived from an EMBL/GenBank/DDBJ whole genome shotgun (WGS) entry which is preliminary data.</text>
</comment>
<dbReference type="GO" id="GO:0008703">
    <property type="term" value="F:5-amino-6-(5-phosphoribosylamino)uracil reductase activity"/>
    <property type="evidence" value="ECO:0007669"/>
    <property type="project" value="InterPro"/>
</dbReference>
<protein>
    <submittedName>
        <fullName evidence="2">Riboflavin biosynthesis protein RibD</fullName>
    </submittedName>
</protein>
<dbReference type="EMBL" id="BOOY01000016">
    <property type="protein sequence ID" value="GIJ03006.1"/>
    <property type="molecule type" value="Genomic_DNA"/>
</dbReference>